<protein>
    <submittedName>
        <fullName evidence="2">CoA transferase</fullName>
    </submittedName>
</protein>
<gene>
    <name evidence="2" type="ORF">GCM10023144_45390</name>
</gene>
<keyword evidence="1 2" id="KW-0808">Transferase</keyword>
<dbReference type="SUPFAM" id="SSF89796">
    <property type="entry name" value="CoA-transferase family III (CaiB/BaiF)"/>
    <property type="match status" value="1"/>
</dbReference>
<dbReference type="InterPro" id="IPR050483">
    <property type="entry name" value="CoA-transferase_III_domain"/>
</dbReference>
<dbReference type="InterPro" id="IPR003673">
    <property type="entry name" value="CoA-Trfase_fam_III"/>
</dbReference>
<dbReference type="EMBL" id="BAABFO010000036">
    <property type="protein sequence ID" value="GAA4342937.1"/>
    <property type="molecule type" value="Genomic_DNA"/>
</dbReference>
<organism evidence="2 3">
    <name type="scientific">Pigmentiphaga soli</name>
    <dbReference type="NCBI Taxonomy" id="1007095"/>
    <lineage>
        <taxon>Bacteria</taxon>
        <taxon>Pseudomonadati</taxon>
        <taxon>Pseudomonadota</taxon>
        <taxon>Betaproteobacteria</taxon>
        <taxon>Burkholderiales</taxon>
        <taxon>Alcaligenaceae</taxon>
        <taxon>Pigmentiphaga</taxon>
    </lineage>
</organism>
<dbReference type="Pfam" id="PF02515">
    <property type="entry name" value="CoA_transf_3"/>
    <property type="match status" value="1"/>
</dbReference>
<keyword evidence="3" id="KW-1185">Reference proteome</keyword>
<name>A0ABP8HQY7_9BURK</name>
<dbReference type="Proteomes" id="UP001501671">
    <property type="component" value="Unassembled WGS sequence"/>
</dbReference>
<dbReference type="InterPro" id="IPR044855">
    <property type="entry name" value="CoA-Trfase_III_dom3_sf"/>
</dbReference>
<evidence type="ECO:0000256" key="1">
    <source>
        <dbReference type="ARBA" id="ARBA00022679"/>
    </source>
</evidence>
<dbReference type="RefSeq" id="WP_345252225.1">
    <property type="nucleotide sequence ID" value="NZ_BAABFO010000036.1"/>
</dbReference>
<dbReference type="PANTHER" id="PTHR48207">
    <property type="entry name" value="SUCCINATE--HYDROXYMETHYLGLUTARATE COA-TRANSFERASE"/>
    <property type="match status" value="1"/>
</dbReference>
<dbReference type="Gene3D" id="3.30.1540.10">
    <property type="entry name" value="formyl-coa transferase, domain 3"/>
    <property type="match status" value="1"/>
</dbReference>
<evidence type="ECO:0000313" key="2">
    <source>
        <dbReference type="EMBL" id="GAA4342937.1"/>
    </source>
</evidence>
<accession>A0ABP8HQY7</accession>
<dbReference type="Gene3D" id="3.40.50.10540">
    <property type="entry name" value="Crotonobetainyl-coa:carnitine coa-transferase, domain 1"/>
    <property type="match status" value="1"/>
</dbReference>
<comment type="caution">
    <text evidence="2">The sequence shown here is derived from an EMBL/GenBank/DDBJ whole genome shotgun (WGS) entry which is preliminary data.</text>
</comment>
<proteinExistence type="predicted"/>
<dbReference type="InterPro" id="IPR023606">
    <property type="entry name" value="CoA-Trfase_III_dom_1_sf"/>
</dbReference>
<dbReference type="PANTHER" id="PTHR48207:SF3">
    <property type="entry name" value="SUCCINATE--HYDROXYMETHYLGLUTARATE COA-TRANSFERASE"/>
    <property type="match status" value="1"/>
</dbReference>
<sequence>MSSTLPLQGMTVIEIGHTVAAPYAGMILAELGADVIKVENPDAGDYTRGMPPFRDGASAVYQALNRGKRSIALDMKRPRDAALLKRLIVEKADVVLHNLKYGAMEKLGFGAEELLRLKPGLVYCNVGAFGRTGPLRDRPGYDPLMQAYTGIMSIMGEEGRPPVRVGVSITDQAAGMWAVIGIQAAYQESRRSGAGGVVDTSLFETALCWLTVQYSSFDASGVVPKREGSGLAMMAPYQAFESADSYLMVAAGNDNNFRKLCGALERPDLALDPRFAANKGRVEHRPALLAELEPIFRRKTTAQWLALLEAAGVPCSPIKRIDEVVDDPHAQALEIFQPSPDGAGHILGLPLSFDSARPPFRRAAPGLGEHTGEILSGLCGGAAPEDPAQA</sequence>
<dbReference type="GO" id="GO:0016740">
    <property type="term" value="F:transferase activity"/>
    <property type="evidence" value="ECO:0007669"/>
    <property type="project" value="UniProtKB-KW"/>
</dbReference>
<reference evidence="3" key="1">
    <citation type="journal article" date="2019" name="Int. J. Syst. Evol. Microbiol.">
        <title>The Global Catalogue of Microorganisms (GCM) 10K type strain sequencing project: providing services to taxonomists for standard genome sequencing and annotation.</title>
        <authorList>
            <consortium name="The Broad Institute Genomics Platform"/>
            <consortium name="The Broad Institute Genome Sequencing Center for Infectious Disease"/>
            <person name="Wu L."/>
            <person name="Ma J."/>
        </authorList>
    </citation>
    <scope>NUCLEOTIDE SEQUENCE [LARGE SCALE GENOMIC DNA]</scope>
    <source>
        <strain evidence="3">JCM 17666</strain>
    </source>
</reference>
<evidence type="ECO:0000313" key="3">
    <source>
        <dbReference type="Proteomes" id="UP001501671"/>
    </source>
</evidence>